<dbReference type="Gene3D" id="3.40.50.200">
    <property type="entry name" value="Peptidase S8/S53 domain"/>
    <property type="match status" value="1"/>
</dbReference>
<proteinExistence type="predicted"/>
<comment type="caution">
    <text evidence="3">The sequence shown here is derived from an EMBL/GenBank/DDBJ whole genome shotgun (WGS) entry which is preliminary data.</text>
</comment>
<name>A0A8S3F4T5_9BILA</name>
<feature type="domain" description="Peptidase S8/S53" evidence="1">
    <location>
        <begin position="3"/>
        <end position="77"/>
    </location>
</feature>
<evidence type="ECO:0008006" key="5">
    <source>
        <dbReference type="Google" id="ProtNLM"/>
    </source>
</evidence>
<dbReference type="GO" id="GO:0004252">
    <property type="term" value="F:serine-type endopeptidase activity"/>
    <property type="evidence" value="ECO:0007669"/>
    <property type="project" value="InterPro"/>
</dbReference>
<evidence type="ECO:0000259" key="2">
    <source>
        <dbReference type="Pfam" id="PF02225"/>
    </source>
</evidence>
<dbReference type="InterPro" id="IPR003137">
    <property type="entry name" value="PA_domain"/>
</dbReference>
<dbReference type="EMBL" id="CAJOBH010239624">
    <property type="protein sequence ID" value="CAF5104508.1"/>
    <property type="molecule type" value="Genomic_DNA"/>
</dbReference>
<reference evidence="3" key="1">
    <citation type="submission" date="2021-02" db="EMBL/GenBank/DDBJ databases">
        <authorList>
            <person name="Nowell W R."/>
        </authorList>
    </citation>
    <scope>NUCLEOTIDE SEQUENCE</scope>
</reference>
<dbReference type="Gene3D" id="3.50.30.30">
    <property type="match status" value="1"/>
</dbReference>
<dbReference type="GO" id="GO:0006508">
    <property type="term" value="P:proteolysis"/>
    <property type="evidence" value="ECO:0007669"/>
    <property type="project" value="InterPro"/>
</dbReference>
<dbReference type="AlphaFoldDB" id="A0A8S3F4T5"/>
<evidence type="ECO:0000259" key="1">
    <source>
        <dbReference type="Pfam" id="PF00082"/>
    </source>
</evidence>
<gene>
    <name evidence="3" type="ORF">BYL167_LOCUS64818</name>
</gene>
<organism evidence="3 4">
    <name type="scientific">Rotaria magnacalcarata</name>
    <dbReference type="NCBI Taxonomy" id="392030"/>
    <lineage>
        <taxon>Eukaryota</taxon>
        <taxon>Metazoa</taxon>
        <taxon>Spiralia</taxon>
        <taxon>Gnathifera</taxon>
        <taxon>Rotifera</taxon>
        <taxon>Eurotatoria</taxon>
        <taxon>Bdelloidea</taxon>
        <taxon>Philodinida</taxon>
        <taxon>Philodinidae</taxon>
        <taxon>Rotaria</taxon>
    </lineage>
</organism>
<dbReference type="InterPro" id="IPR000209">
    <property type="entry name" value="Peptidase_S8/S53_dom"/>
</dbReference>
<dbReference type="InterPro" id="IPR046450">
    <property type="entry name" value="PA_dom_sf"/>
</dbReference>
<accession>A0A8S3F4T5</accession>
<dbReference type="Pfam" id="PF02225">
    <property type="entry name" value="PA"/>
    <property type="match status" value="1"/>
</dbReference>
<dbReference type="InterPro" id="IPR036852">
    <property type="entry name" value="Peptidase_S8/S53_dom_sf"/>
</dbReference>
<dbReference type="Proteomes" id="UP000681967">
    <property type="component" value="Unassembled WGS sequence"/>
</dbReference>
<sequence length="218" mass="22209">TLSVGGPGSFAETSDAIAAQRVTDNGVYFTISQGNDGAQGLQTSGNPAISSGAMAVASIDNSNVPQLYLLTPDGETIFYSAGSIFGGWQFNVNSIIVVNDRQAAVNDGCSGPVKPVTGAVVLYSYNPADTCNSAVRCDKAAEAGASGCLIYNVGAITGFILLSAPFLISIRVHLTGSSSIPSGSISLADGQRILTITAQNSSALFTFTNRLGFAPVVS</sequence>
<dbReference type="Pfam" id="PF00082">
    <property type="entry name" value="Peptidase_S8"/>
    <property type="match status" value="1"/>
</dbReference>
<protein>
    <recommendedName>
        <fullName evidence="5">PA domain-containing protein</fullName>
    </recommendedName>
</protein>
<dbReference type="SUPFAM" id="SSF52025">
    <property type="entry name" value="PA domain"/>
    <property type="match status" value="1"/>
</dbReference>
<evidence type="ECO:0000313" key="4">
    <source>
        <dbReference type="Proteomes" id="UP000681967"/>
    </source>
</evidence>
<feature type="non-terminal residue" evidence="3">
    <location>
        <position position="1"/>
    </location>
</feature>
<dbReference type="SUPFAM" id="SSF52743">
    <property type="entry name" value="Subtilisin-like"/>
    <property type="match status" value="1"/>
</dbReference>
<evidence type="ECO:0000313" key="3">
    <source>
        <dbReference type="EMBL" id="CAF5104508.1"/>
    </source>
</evidence>
<feature type="domain" description="PA" evidence="2">
    <location>
        <begin position="105"/>
        <end position="193"/>
    </location>
</feature>